<sequence length="144" mass="16813">MNAYFDGYVHFNTTLKEFVEQYENALRKKVEKEEEEDARCFNKQMKNVSPYGFEDQFQDAYTLEKYKDFQAQVAGKIACNFTSMKVVDDDISKFEIEEDMKVGEKGILKTVTFHVCYNEESKESNCTCRLFESKGIGCKHIVMV</sequence>
<gene>
    <name evidence="1" type="ORF">RHMOL_Rhmol13G0196400</name>
</gene>
<evidence type="ECO:0000313" key="2">
    <source>
        <dbReference type="Proteomes" id="UP001062846"/>
    </source>
</evidence>
<evidence type="ECO:0000313" key="1">
    <source>
        <dbReference type="EMBL" id="KAI8525029.1"/>
    </source>
</evidence>
<comment type="caution">
    <text evidence="1">The sequence shown here is derived from an EMBL/GenBank/DDBJ whole genome shotgun (WGS) entry which is preliminary data.</text>
</comment>
<name>A0ACC0L8J6_RHOML</name>
<dbReference type="EMBL" id="CM046400">
    <property type="protein sequence ID" value="KAI8525029.1"/>
    <property type="molecule type" value="Genomic_DNA"/>
</dbReference>
<protein>
    <submittedName>
        <fullName evidence="1">Uncharacterized protein</fullName>
    </submittedName>
</protein>
<proteinExistence type="predicted"/>
<keyword evidence="2" id="KW-1185">Reference proteome</keyword>
<organism evidence="1 2">
    <name type="scientific">Rhododendron molle</name>
    <name type="common">Chinese azalea</name>
    <name type="synonym">Azalea mollis</name>
    <dbReference type="NCBI Taxonomy" id="49168"/>
    <lineage>
        <taxon>Eukaryota</taxon>
        <taxon>Viridiplantae</taxon>
        <taxon>Streptophyta</taxon>
        <taxon>Embryophyta</taxon>
        <taxon>Tracheophyta</taxon>
        <taxon>Spermatophyta</taxon>
        <taxon>Magnoliopsida</taxon>
        <taxon>eudicotyledons</taxon>
        <taxon>Gunneridae</taxon>
        <taxon>Pentapetalae</taxon>
        <taxon>asterids</taxon>
        <taxon>Ericales</taxon>
        <taxon>Ericaceae</taxon>
        <taxon>Ericoideae</taxon>
        <taxon>Rhodoreae</taxon>
        <taxon>Rhododendron</taxon>
    </lineage>
</organism>
<reference evidence="1" key="1">
    <citation type="submission" date="2022-02" db="EMBL/GenBank/DDBJ databases">
        <title>Plant Genome Project.</title>
        <authorList>
            <person name="Zhang R.-G."/>
        </authorList>
    </citation>
    <scope>NUCLEOTIDE SEQUENCE</scope>
    <source>
        <strain evidence="1">AT1</strain>
    </source>
</reference>
<dbReference type="Proteomes" id="UP001062846">
    <property type="component" value="Chromosome 13"/>
</dbReference>
<accession>A0ACC0L8J6</accession>